<reference evidence="4" key="1">
    <citation type="submission" date="2020-10" db="EMBL/GenBank/DDBJ databases">
        <authorList>
            <person name="Gilroy R."/>
        </authorList>
    </citation>
    <scope>NUCLEOTIDE SEQUENCE</scope>
    <source>
        <strain evidence="4">14700</strain>
    </source>
</reference>
<dbReference type="Gene3D" id="3.40.50.450">
    <property type="match status" value="1"/>
</dbReference>
<dbReference type="GO" id="GO:0005829">
    <property type="term" value="C:cytosol"/>
    <property type="evidence" value="ECO:0007669"/>
    <property type="project" value="TreeGrafter"/>
</dbReference>
<dbReference type="Proteomes" id="UP000810292">
    <property type="component" value="Unassembled WGS sequence"/>
</dbReference>
<dbReference type="AlphaFoldDB" id="A0A9D9IBF2"/>
<sequence length="192" mass="21453">MSRLERIAVFCGSSFGSNEEYKENAIRLGKEMAKRSIALVYGGGAKGLMGVIAETVHENGGYVIGVLPESMDRPSVRLKKVEDELIIVPDMHERKKRMYDAADAFIAMPGGIGTIEEISEIYTWRQLGYHDKNIGLLNTAGYWNHFIGMLDEGTKEGFINERVRALLIAEEEPGTLIDRLQDEEFTVPEKLG</sequence>
<dbReference type="EMBL" id="JADIMF010000022">
    <property type="protein sequence ID" value="MBO8468461.1"/>
    <property type="molecule type" value="Genomic_DNA"/>
</dbReference>
<gene>
    <name evidence="4" type="ORF">IAA72_01580</name>
</gene>
<evidence type="ECO:0000256" key="2">
    <source>
        <dbReference type="ARBA" id="ARBA00006763"/>
    </source>
</evidence>
<dbReference type="InterPro" id="IPR031100">
    <property type="entry name" value="LOG_fam"/>
</dbReference>
<evidence type="ECO:0000256" key="3">
    <source>
        <dbReference type="RuleBase" id="RU363015"/>
    </source>
</evidence>
<comment type="similarity">
    <text evidence="2 3">Belongs to the LOG family.</text>
</comment>
<reference evidence="4" key="2">
    <citation type="journal article" date="2021" name="PeerJ">
        <title>Extensive microbial diversity within the chicken gut microbiome revealed by metagenomics and culture.</title>
        <authorList>
            <person name="Gilroy R."/>
            <person name="Ravi A."/>
            <person name="Getino M."/>
            <person name="Pursley I."/>
            <person name="Horton D.L."/>
            <person name="Alikhan N.F."/>
            <person name="Baker D."/>
            <person name="Gharbi K."/>
            <person name="Hall N."/>
            <person name="Watson M."/>
            <person name="Adriaenssens E.M."/>
            <person name="Foster-Nyarko E."/>
            <person name="Jarju S."/>
            <person name="Secka A."/>
            <person name="Antonio M."/>
            <person name="Oren A."/>
            <person name="Chaudhuri R.R."/>
            <person name="La Ragione R."/>
            <person name="Hildebrand F."/>
            <person name="Pallen M.J."/>
        </authorList>
    </citation>
    <scope>NUCLEOTIDE SEQUENCE</scope>
    <source>
        <strain evidence="4">14700</strain>
    </source>
</reference>
<protein>
    <recommendedName>
        <fullName evidence="3">Cytokinin riboside 5'-monophosphate phosphoribohydrolase</fullName>
        <ecNumber evidence="3">3.2.2.n1</ecNumber>
    </recommendedName>
</protein>
<proteinExistence type="inferred from homology"/>
<dbReference type="NCBIfam" id="TIGR00730">
    <property type="entry name" value="Rossman fold protein, TIGR00730 family"/>
    <property type="match status" value="1"/>
</dbReference>
<dbReference type="GO" id="GO:0009691">
    <property type="term" value="P:cytokinin biosynthetic process"/>
    <property type="evidence" value="ECO:0007669"/>
    <property type="project" value="UniProtKB-UniRule"/>
</dbReference>
<comment type="caution">
    <text evidence="4">The sequence shown here is derived from an EMBL/GenBank/DDBJ whole genome shotgun (WGS) entry which is preliminary data.</text>
</comment>
<evidence type="ECO:0000313" key="5">
    <source>
        <dbReference type="Proteomes" id="UP000810292"/>
    </source>
</evidence>
<accession>A0A9D9IBF2</accession>
<dbReference type="SUPFAM" id="SSF102405">
    <property type="entry name" value="MCP/YpsA-like"/>
    <property type="match status" value="1"/>
</dbReference>
<dbReference type="PANTHER" id="PTHR31223:SF70">
    <property type="entry name" value="LOG FAMILY PROTEIN YJL055W"/>
    <property type="match status" value="1"/>
</dbReference>
<comment type="catalytic activity">
    <reaction evidence="1">
        <text>AMP + H2O = D-ribose 5-phosphate + adenine</text>
        <dbReference type="Rhea" id="RHEA:20129"/>
        <dbReference type="ChEBI" id="CHEBI:15377"/>
        <dbReference type="ChEBI" id="CHEBI:16708"/>
        <dbReference type="ChEBI" id="CHEBI:78346"/>
        <dbReference type="ChEBI" id="CHEBI:456215"/>
        <dbReference type="EC" id="3.2.2.4"/>
    </reaction>
</comment>
<evidence type="ECO:0000256" key="1">
    <source>
        <dbReference type="ARBA" id="ARBA00000274"/>
    </source>
</evidence>
<keyword evidence="3" id="KW-0378">Hydrolase</keyword>
<organism evidence="4 5">
    <name type="scientific">Candidatus Ornithospirochaeta stercoravium</name>
    <dbReference type="NCBI Taxonomy" id="2840897"/>
    <lineage>
        <taxon>Bacteria</taxon>
        <taxon>Pseudomonadati</taxon>
        <taxon>Spirochaetota</taxon>
        <taxon>Spirochaetia</taxon>
        <taxon>Spirochaetales</taxon>
        <taxon>Spirochaetaceae</taxon>
        <taxon>Spirochaetaceae incertae sedis</taxon>
        <taxon>Candidatus Ornithospirochaeta</taxon>
    </lineage>
</organism>
<name>A0A9D9IBF2_9SPIO</name>
<dbReference type="GO" id="GO:0008714">
    <property type="term" value="F:AMP nucleosidase activity"/>
    <property type="evidence" value="ECO:0007669"/>
    <property type="project" value="UniProtKB-EC"/>
</dbReference>
<keyword evidence="3" id="KW-0203">Cytokinin biosynthesis</keyword>
<dbReference type="EC" id="3.2.2.n1" evidence="3"/>
<dbReference type="PANTHER" id="PTHR31223">
    <property type="entry name" value="LOG FAMILY PROTEIN YJL055W"/>
    <property type="match status" value="1"/>
</dbReference>
<dbReference type="Pfam" id="PF03641">
    <property type="entry name" value="Lysine_decarbox"/>
    <property type="match status" value="1"/>
</dbReference>
<evidence type="ECO:0000313" key="4">
    <source>
        <dbReference type="EMBL" id="MBO8468461.1"/>
    </source>
</evidence>
<dbReference type="InterPro" id="IPR005269">
    <property type="entry name" value="LOG"/>
</dbReference>